<proteinExistence type="predicted"/>
<name>A0A383F997_9ZZZZ</name>
<dbReference type="EMBL" id="UINC01232150">
    <property type="protein sequence ID" value="SVE64995.1"/>
    <property type="molecule type" value="Genomic_DNA"/>
</dbReference>
<accession>A0A383F997</accession>
<gene>
    <name evidence="1" type="ORF">METZ01_LOCUS517849</name>
</gene>
<feature type="non-terminal residue" evidence="1">
    <location>
        <position position="121"/>
    </location>
</feature>
<organism evidence="1">
    <name type="scientific">marine metagenome</name>
    <dbReference type="NCBI Taxonomy" id="408172"/>
    <lineage>
        <taxon>unclassified sequences</taxon>
        <taxon>metagenomes</taxon>
        <taxon>ecological metagenomes</taxon>
    </lineage>
</organism>
<dbReference type="AlphaFoldDB" id="A0A383F997"/>
<protein>
    <submittedName>
        <fullName evidence="1">Uncharacterized protein</fullName>
    </submittedName>
</protein>
<evidence type="ECO:0000313" key="1">
    <source>
        <dbReference type="EMBL" id="SVE64995.1"/>
    </source>
</evidence>
<reference evidence="1" key="1">
    <citation type="submission" date="2018-05" db="EMBL/GenBank/DDBJ databases">
        <authorList>
            <person name="Lanie J.A."/>
            <person name="Ng W.-L."/>
            <person name="Kazmierczak K.M."/>
            <person name="Andrzejewski T.M."/>
            <person name="Davidsen T.M."/>
            <person name="Wayne K.J."/>
            <person name="Tettelin H."/>
            <person name="Glass J.I."/>
            <person name="Rusch D."/>
            <person name="Podicherti R."/>
            <person name="Tsui H.-C.T."/>
            <person name="Winkler M.E."/>
        </authorList>
    </citation>
    <scope>NUCLEOTIDE SEQUENCE</scope>
</reference>
<sequence length="121" mass="14119">MKANVARTEISGKYNTRWTPNAVDKFQDTTPCPYTKRTANDYMRELQKERIRTHQSKNYKFSEAEILFDVQSYIDDTYSSHYAKEPKQATELIIENGHGEGFCIGNIIKYAQRYGKKEGHN</sequence>
<dbReference type="InterPro" id="IPR021739">
    <property type="entry name" value="SaV-like"/>
</dbReference>
<dbReference type="Pfam" id="PF11753">
    <property type="entry name" value="DUF3310"/>
    <property type="match status" value="1"/>
</dbReference>